<dbReference type="InterPro" id="IPR036264">
    <property type="entry name" value="Bact_exopeptidase_dim_dom"/>
</dbReference>
<dbReference type="PIRSF" id="PIRSF037226">
    <property type="entry name" value="Amidohydrolase_ACY1L2_prd"/>
    <property type="match status" value="1"/>
</dbReference>
<gene>
    <name evidence="3" type="ORF">ABID14_000879</name>
</gene>
<evidence type="ECO:0000313" key="4">
    <source>
        <dbReference type="Proteomes" id="UP001549162"/>
    </source>
</evidence>
<dbReference type="PANTHER" id="PTHR30575">
    <property type="entry name" value="PEPTIDASE M20"/>
    <property type="match status" value="1"/>
</dbReference>
<dbReference type="SUPFAM" id="SSF53187">
    <property type="entry name" value="Zn-dependent exopeptidases"/>
    <property type="match status" value="1"/>
</dbReference>
<protein>
    <recommendedName>
        <fullName evidence="1">Peptidase M20 domain-containing protein 2</fullName>
    </recommendedName>
</protein>
<accession>A0ABV2J8Z6</accession>
<dbReference type="PANTHER" id="PTHR30575:SF0">
    <property type="entry name" value="XAA-ARG DIPEPTIDASE"/>
    <property type="match status" value="1"/>
</dbReference>
<dbReference type="InterPro" id="IPR052030">
    <property type="entry name" value="Peptidase_M20/M20A_hydrolases"/>
</dbReference>
<dbReference type="Gene3D" id="3.30.70.360">
    <property type="match status" value="1"/>
</dbReference>
<comment type="caution">
    <text evidence="3">The sequence shown here is derived from an EMBL/GenBank/DDBJ whole genome shotgun (WGS) entry which is preliminary data.</text>
</comment>
<name>A0ABV2J8Z6_9FIRM</name>
<dbReference type="InterPro" id="IPR011650">
    <property type="entry name" value="Peptidase_M20_dimer"/>
</dbReference>
<dbReference type="RefSeq" id="WP_354367511.1">
    <property type="nucleotide sequence ID" value="NZ_JBEPMA010000003.1"/>
</dbReference>
<comment type="similarity">
    <text evidence="1">Belongs to the peptidase M20A family.</text>
</comment>
<dbReference type="Gene3D" id="3.40.630.10">
    <property type="entry name" value="Zn peptidases"/>
    <property type="match status" value="1"/>
</dbReference>
<dbReference type="InterPro" id="IPR017144">
    <property type="entry name" value="Xaa-Arg_dipeptidase"/>
</dbReference>
<dbReference type="EMBL" id="JBEPMA010000003">
    <property type="protein sequence ID" value="MET3617251.1"/>
    <property type="molecule type" value="Genomic_DNA"/>
</dbReference>
<dbReference type="Pfam" id="PF07687">
    <property type="entry name" value="M20_dimer"/>
    <property type="match status" value="1"/>
</dbReference>
<dbReference type="InterPro" id="IPR002933">
    <property type="entry name" value="Peptidase_M20"/>
</dbReference>
<sequence length="391" mass="43723">MAVEKLIESMSKFKEEAYNLNYYLAENPEISEKEFNSSRKIVEILNNYGINTTLNFCNFETAFFGNVIKKENAKYNFAILVEYDALPDIGHACGHSSSAAISILSALALKENEELIDANVDIIGTPGEEDEGLKSPMADMCVFDKYDAVIMVHLTSGKNKPNGKFLALDTYEISFKGKPAHCAGSPWQGRSALDGLMLSIHAFDMMRKSLKPGAIVEGIVLNGGSAPGMIPEFAKAKYAFRARNYSEVKDEIMPWVKDILDGCAKATQTEYKLETFGYTFRDMVYNQTGTNLIKEIMEDNNLEYEEMDFADGSSDIGSISYRAPAFHPYISISEEEIPFHTKRVADFVKSKESEDIIDKGAIIILEFIGRLLDNPKIVAKIKEEFKKTLND</sequence>
<proteinExistence type="inferred from homology"/>
<dbReference type="Proteomes" id="UP001549162">
    <property type="component" value="Unassembled WGS sequence"/>
</dbReference>
<organism evidence="3 4">
    <name type="scientific">Peptoniphilus olsenii</name>
    <dbReference type="NCBI Taxonomy" id="411570"/>
    <lineage>
        <taxon>Bacteria</taxon>
        <taxon>Bacillati</taxon>
        <taxon>Bacillota</taxon>
        <taxon>Tissierellia</taxon>
        <taxon>Tissierellales</taxon>
        <taxon>Peptoniphilaceae</taxon>
        <taxon>Peptoniphilus</taxon>
    </lineage>
</organism>
<feature type="domain" description="Peptidase M20 dimerisation" evidence="2">
    <location>
        <begin position="170"/>
        <end position="252"/>
    </location>
</feature>
<evidence type="ECO:0000313" key="3">
    <source>
        <dbReference type="EMBL" id="MET3617251.1"/>
    </source>
</evidence>
<dbReference type="Pfam" id="PF01546">
    <property type="entry name" value="Peptidase_M20"/>
    <property type="match status" value="1"/>
</dbReference>
<dbReference type="SUPFAM" id="SSF55031">
    <property type="entry name" value="Bacterial exopeptidase dimerisation domain"/>
    <property type="match status" value="1"/>
</dbReference>
<evidence type="ECO:0000259" key="2">
    <source>
        <dbReference type="Pfam" id="PF07687"/>
    </source>
</evidence>
<evidence type="ECO:0000256" key="1">
    <source>
        <dbReference type="PIRNR" id="PIRNR037226"/>
    </source>
</evidence>
<keyword evidence="4" id="KW-1185">Reference proteome</keyword>
<reference evidence="3 4" key="1">
    <citation type="submission" date="2024-06" db="EMBL/GenBank/DDBJ databases">
        <title>Genomic Encyclopedia of Type Strains, Phase IV (KMG-IV): sequencing the most valuable type-strain genomes for metagenomic binning, comparative biology and taxonomic classification.</title>
        <authorList>
            <person name="Goeker M."/>
        </authorList>
    </citation>
    <scope>NUCLEOTIDE SEQUENCE [LARGE SCALE GENOMIC DNA]</scope>
    <source>
        <strain evidence="3 4">DSM 21460</strain>
    </source>
</reference>